<comment type="caution">
    <text evidence="3">The sequence shown here is derived from an EMBL/GenBank/DDBJ whole genome shotgun (WGS) entry which is preliminary data.</text>
</comment>
<dbReference type="RefSeq" id="WP_189577405.1">
    <property type="nucleotide sequence ID" value="NZ_BMXV01000006.1"/>
</dbReference>
<dbReference type="PANTHER" id="PTHR10277:SF9">
    <property type="entry name" value="2-ISOPROPYLMALATE SYNTHASE 1, CHLOROPLASTIC-RELATED"/>
    <property type="match status" value="1"/>
</dbReference>
<keyword evidence="4" id="KW-1185">Reference proteome</keyword>
<dbReference type="SUPFAM" id="SSF51569">
    <property type="entry name" value="Aldolase"/>
    <property type="match status" value="1"/>
</dbReference>
<dbReference type="EMBL" id="BMXV01000006">
    <property type="protein sequence ID" value="GGY79015.1"/>
    <property type="molecule type" value="Genomic_DNA"/>
</dbReference>
<dbReference type="InterPro" id="IPR050073">
    <property type="entry name" value="2-IPM_HCS-like"/>
</dbReference>
<reference evidence="4" key="1">
    <citation type="journal article" date="2019" name="Int. J. Syst. Evol. Microbiol.">
        <title>The Global Catalogue of Microorganisms (GCM) 10K type strain sequencing project: providing services to taxonomists for standard genome sequencing and annotation.</title>
        <authorList>
            <consortium name="The Broad Institute Genomics Platform"/>
            <consortium name="The Broad Institute Genome Sequencing Center for Infectious Disease"/>
            <person name="Wu L."/>
            <person name="Ma J."/>
        </authorList>
    </citation>
    <scope>NUCLEOTIDE SEQUENCE [LARGE SCALE GENOMIC DNA]</scope>
    <source>
        <strain evidence="4">KCTC 22280</strain>
    </source>
</reference>
<dbReference type="PROSITE" id="PS50991">
    <property type="entry name" value="PYR_CT"/>
    <property type="match status" value="1"/>
</dbReference>
<feature type="domain" description="Pyruvate carboxyltransferase" evidence="2">
    <location>
        <begin position="4"/>
        <end position="261"/>
    </location>
</feature>
<proteinExistence type="predicted"/>
<dbReference type="Proteomes" id="UP000601597">
    <property type="component" value="Unassembled WGS sequence"/>
</dbReference>
<dbReference type="InterPro" id="IPR013785">
    <property type="entry name" value="Aldolase_TIM"/>
</dbReference>
<dbReference type="CDD" id="cd07944">
    <property type="entry name" value="DRE_TIM_HOA_like"/>
    <property type="match status" value="1"/>
</dbReference>
<sequence length="538" mass="59945">MNHPIFLDCTLRDGGYYNQWDFPVDLINNYLEAMSALRVDFVELGMRSLKNEGFKGGCAYTTDRFIRTLQVPDDLNLGVMVNASELIGGGPDALASRLERLFASASESSVTLVRVACHVHEFEEALEAARWLKDKGYSVGFNLMQVADRGDDEIRRLSAKAAEYPLDVLYFADSMGSMLPEDVRRLVSVFRENWHGAMGIHTHDNMGNALANSLAAFDSGVTWLDSTVTGMGRGPGNTRTEYLALAMDERRPRSANITPLLTLIREYFEPLKQLHQWGSNPYYYLAGKHGIHPTYIQEMLSDQRYSEEDILAAIDHLKVEGGKRFSLSNLESARHFYQGELTGSWAPASRLRDREVLVLGSGPGSRRHRDMLEAYIQQHQPFVIALNAQKGVSEELIDIRAACHPVRLLADCDAHLLLPQPLVTPFSMLPDDVRQSLATKETLDFGLTVAREGFRFHEKCAQLPNSLVVAYVLAIATSGGAKEVLLAGFDGYSADDPRNGEMEELLAAYLEHPGHLPIRSITPTRYHVPVTSLYGLVD</sequence>
<protein>
    <recommendedName>
        <fullName evidence="2">Pyruvate carboxyltransferase domain-containing protein</fullName>
    </recommendedName>
</protein>
<dbReference type="PANTHER" id="PTHR10277">
    <property type="entry name" value="HOMOCITRATE SYNTHASE-RELATED"/>
    <property type="match status" value="1"/>
</dbReference>
<evidence type="ECO:0000259" key="2">
    <source>
        <dbReference type="PROSITE" id="PS50991"/>
    </source>
</evidence>
<evidence type="ECO:0000313" key="4">
    <source>
        <dbReference type="Proteomes" id="UP000601597"/>
    </source>
</evidence>
<accession>A0ABQ3B666</accession>
<name>A0ABQ3B666_9GAMM</name>
<dbReference type="InterPro" id="IPR000891">
    <property type="entry name" value="PYR_CT"/>
</dbReference>
<dbReference type="Pfam" id="PF00682">
    <property type="entry name" value="HMGL-like"/>
    <property type="match status" value="1"/>
</dbReference>
<evidence type="ECO:0000313" key="3">
    <source>
        <dbReference type="EMBL" id="GGY79015.1"/>
    </source>
</evidence>
<evidence type="ECO:0000256" key="1">
    <source>
        <dbReference type="ARBA" id="ARBA00023211"/>
    </source>
</evidence>
<keyword evidence="1" id="KW-0464">Manganese</keyword>
<organism evidence="3 4">
    <name type="scientific">Marinobacter zhanjiangensis</name>
    <dbReference type="NCBI Taxonomy" id="578215"/>
    <lineage>
        <taxon>Bacteria</taxon>
        <taxon>Pseudomonadati</taxon>
        <taxon>Pseudomonadota</taxon>
        <taxon>Gammaproteobacteria</taxon>
        <taxon>Pseudomonadales</taxon>
        <taxon>Marinobacteraceae</taxon>
        <taxon>Marinobacter</taxon>
    </lineage>
</organism>
<gene>
    <name evidence="3" type="ORF">GCM10007071_28030</name>
</gene>
<dbReference type="Gene3D" id="3.20.20.70">
    <property type="entry name" value="Aldolase class I"/>
    <property type="match status" value="1"/>
</dbReference>